<reference evidence="2" key="1">
    <citation type="journal article" date="2020" name="Genome Biol.">
        <title>Gamete binning: chromosome-level and haplotype-resolved genome assembly enabled by high-throughput single-cell sequencing of gamete genomes.</title>
        <authorList>
            <person name="Campoy J.A."/>
            <person name="Sun H."/>
            <person name="Goel M."/>
            <person name="Jiao W.-B."/>
            <person name="Folz-Donahue K."/>
            <person name="Wang N."/>
            <person name="Rubio M."/>
            <person name="Liu C."/>
            <person name="Kukat C."/>
            <person name="Ruiz D."/>
            <person name="Huettel B."/>
            <person name="Schneeberger K."/>
        </authorList>
    </citation>
    <scope>NUCLEOTIDE SEQUENCE [LARGE SCALE GENOMIC DNA]</scope>
    <source>
        <strain evidence="2">cv. Rojo Pasion</strain>
    </source>
</reference>
<dbReference type="Proteomes" id="UP000507245">
    <property type="component" value="Unassembled WGS sequence"/>
</dbReference>
<keyword evidence="2" id="KW-1185">Reference proteome</keyword>
<accession>A0A6J5X8H0</accession>
<name>A0A6J5X8H0_PRUAR</name>
<proteinExistence type="predicted"/>
<evidence type="ECO:0000313" key="2">
    <source>
        <dbReference type="Proteomes" id="UP000507245"/>
    </source>
</evidence>
<sequence>MPFFLLYPPPATLALEPFIHTSQCRLSSSYSSKNFLSERLLVGFTGALEIALGSFPPPLRLDSSTAPAPP</sequence>
<dbReference type="AlphaFoldDB" id="A0A6J5X8H0"/>
<organism evidence="1 2">
    <name type="scientific">Prunus armeniaca</name>
    <name type="common">Apricot</name>
    <name type="synonym">Armeniaca vulgaris</name>
    <dbReference type="NCBI Taxonomy" id="36596"/>
    <lineage>
        <taxon>Eukaryota</taxon>
        <taxon>Viridiplantae</taxon>
        <taxon>Streptophyta</taxon>
        <taxon>Embryophyta</taxon>
        <taxon>Tracheophyta</taxon>
        <taxon>Spermatophyta</taxon>
        <taxon>Magnoliopsida</taxon>
        <taxon>eudicotyledons</taxon>
        <taxon>Gunneridae</taxon>
        <taxon>Pentapetalae</taxon>
        <taxon>rosids</taxon>
        <taxon>fabids</taxon>
        <taxon>Rosales</taxon>
        <taxon>Rosaceae</taxon>
        <taxon>Amygdaloideae</taxon>
        <taxon>Amygdaleae</taxon>
        <taxon>Prunus</taxon>
    </lineage>
</organism>
<protein>
    <submittedName>
        <fullName evidence="1">Uncharacterized protein</fullName>
    </submittedName>
</protein>
<dbReference type="EMBL" id="CAEKKB010000004">
    <property type="protein sequence ID" value="CAB4309161.1"/>
    <property type="molecule type" value="Genomic_DNA"/>
</dbReference>
<gene>
    <name evidence="1" type="ORF">ORAREDHAP_LOCUS30057</name>
</gene>
<evidence type="ECO:0000313" key="1">
    <source>
        <dbReference type="EMBL" id="CAB4309161.1"/>
    </source>
</evidence>